<keyword evidence="1" id="KW-0732">Signal</keyword>
<protein>
    <submittedName>
        <fullName evidence="2">Outer membrane beta-barrel protein</fullName>
    </submittedName>
</protein>
<dbReference type="Gene3D" id="2.40.160.20">
    <property type="match status" value="1"/>
</dbReference>
<feature type="signal peptide" evidence="1">
    <location>
        <begin position="1"/>
        <end position="19"/>
    </location>
</feature>
<dbReference type="AlphaFoldDB" id="A0A7X9P1H5"/>
<gene>
    <name evidence="2" type="ORF">HHU12_07375</name>
</gene>
<dbReference type="SUPFAM" id="SSF56925">
    <property type="entry name" value="OMPA-like"/>
    <property type="match status" value="1"/>
</dbReference>
<proteinExistence type="predicted"/>
<reference evidence="2 3" key="1">
    <citation type="submission" date="2020-04" db="EMBL/GenBank/DDBJ databases">
        <title>Flammeovirga sp. SR4, a novel species isolated from seawater.</title>
        <authorList>
            <person name="Wang X."/>
        </authorList>
    </citation>
    <scope>NUCLEOTIDE SEQUENCE [LARGE SCALE GENOMIC DNA]</scope>
    <source>
        <strain evidence="2 3">ATCC 23126</strain>
    </source>
</reference>
<dbReference type="EMBL" id="JABANE010000014">
    <property type="protein sequence ID" value="NME67778.1"/>
    <property type="molecule type" value="Genomic_DNA"/>
</dbReference>
<organism evidence="2 3">
    <name type="scientific">Flammeovirga aprica JL-4</name>
    <dbReference type="NCBI Taxonomy" id="694437"/>
    <lineage>
        <taxon>Bacteria</taxon>
        <taxon>Pseudomonadati</taxon>
        <taxon>Bacteroidota</taxon>
        <taxon>Cytophagia</taxon>
        <taxon>Cytophagales</taxon>
        <taxon>Flammeovirgaceae</taxon>
        <taxon>Flammeovirga</taxon>
    </lineage>
</organism>
<dbReference type="InterPro" id="IPR011250">
    <property type="entry name" value="OMP/PagP_B-barrel"/>
</dbReference>
<dbReference type="Proteomes" id="UP000576082">
    <property type="component" value="Unassembled WGS sequence"/>
</dbReference>
<feature type="chain" id="PRO_5031502941" evidence="1">
    <location>
        <begin position="20"/>
        <end position="233"/>
    </location>
</feature>
<accession>A0A7X9P1H5</accession>
<dbReference type="RefSeq" id="WP_169656106.1">
    <property type="nucleotide sequence ID" value="NZ_JABANE010000014.1"/>
</dbReference>
<evidence type="ECO:0000313" key="2">
    <source>
        <dbReference type="EMBL" id="NME67778.1"/>
    </source>
</evidence>
<name>A0A7X9P1H5_9BACT</name>
<evidence type="ECO:0000313" key="3">
    <source>
        <dbReference type="Proteomes" id="UP000576082"/>
    </source>
</evidence>
<sequence length="233" mass="25657">MKSLLLVPLLLCLNIGAFAQSHRSLNLIERTNYFLIGGNIGIAYHSGGYANQSPSKIDISAARPALTGYLQTKISKRWHIRAQGSLMMLTAKDKRPNLETTGQKAFETILFDFSPLFVYDLGVNKRNRKRSPYSRKKGSLFTWYLVGGTGLFVANVKNYVGGTSANKVGGTLNGGLGFRYTISENWLLNAEALGRMSTSNDLDGLKAQALPVDLYLTGQIGIAYRIPGMRIMR</sequence>
<comment type="caution">
    <text evidence="2">The sequence shown here is derived from an EMBL/GenBank/DDBJ whole genome shotgun (WGS) entry which is preliminary data.</text>
</comment>
<keyword evidence="3" id="KW-1185">Reference proteome</keyword>
<evidence type="ECO:0000256" key="1">
    <source>
        <dbReference type="SAM" id="SignalP"/>
    </source>
</evidence>